<keyword evidence="2" id="KW-1185">Reference proteome</keyword>
<proteinExistence type="predicted"/>
<accession>A0ABR8C3G4</accession>
<evidence type="ECO:0000313" key="2">
    <source>
        <dbReference type="Proteomes" id="UP000606721"/>
    </source>
</evidence>
<reference evidence="1 2" key="1">
    <citation type="journal article" date="2020" name="ISME J.">
        <title>Comparative genomics reveals insights into cyanobacterial evolution and habitat adaptation.</title>
        <authorList>
            <person name="Chen M.Y."/>
            <person name="Teng W.K."/>
            <person name="Zhao L."/>
            <person name="Hu C.X."/>
            <person name="Zhou Y.K."/>
            <person name="Han B.P."/>
            <person name="Song L.R."/>
            <person name="Shu W.S."/>
        </authorList>
    </citation>
    <scope>NUCLEOTIDE SEQUENCE [LARGE SCALE GENOMIC DNA]</scope>
    <source>
        <strain evidence="1 2">FACHB-1040</strain>
    </source>
</reference>
<dbReference type="Proteomes" id="UP000606721">
    <property type="component" value="Unassembled WGS sequence"/>
</dbReference>
<dbReference type="RefSeq" id="WP_190384676.1">
    <property type="nucleotide sequence ID" value="NZ_JACJQT010000145.1"/>
</dbReference>
<protein>
    <submittedName>
        <fullName evidence="1">Uncharacterized protein</fullName>
    </submittedName>
</protein>
<sequence>MNKYVNEAELIKHRQELKSHCHKLINLIFRHIYGIKLLLVSAKCLESIADYKANRSGNYVEKFPMTLEDIQELEASNQQLTINN</sequence>
<gene>
    <name evidence="1" type="ORF">H6F99_25980</name>
</gene>
<evidence type="ECO:0000313" key="1">
    <source>
        <dbReference type="EMBL" id="MBD2281582.1"/>
    </source>
</evidence>
<comment type="caution">
    <text evidence="1">The sequence shown here is derived from an EMBL/GenBank/DDBJ whole genome shotgun (WGS) entry which is preliminary data.</text>
</comment>
<organism evidence="1 2">
    <name type="scientific">Aphanizomenon flos-aquae FACHB-1040</name>
    <dbReference type="NCBI Taxonomy" id="2692887"/>
    <lineage>
        <taxon>Bacteria</taxon>
        <taxon>Bacillati</taxon>
        <taxon>Cyanobacteriota</taxon>
        <taxon>Cyanophyceae</taxon>
        <taxon>Nostocales</taxon>
        <taxon>Aphanizomenonaceae</taxon>
        <taxon>Aphanizomenon</taxon>
    </lineage>
</organism>
<dbReference type="EMBL" id="JACJQT010000145">
    <property type="protein sequence ID" value="MBD2281582.1"/>
    <property type="molecule type" value="Genomic_DNA"/>
</dbReference>
<name>A0ABR8C3G4_APHFL</name>